<keyword evidence="2" id="KW-1185">Reference proteome</keyword>
<evidence type="ECO:0000313" key="1">
    <source>
        <dbReference type="EMBL" id="GLB29453.1"/>
    </source>
</evidence>
<protein>
    <submittedName>
        <fullName evidence="1">Uncharacterized protein</fullName>
    </submittedName>
</protein>
<proteinExistence type="predicted"/>
<sequence length="39" mass="4617">MTWDYAEHAKPCEGCQNVMWGNRNTVANAFGRIKERIYR</sequence>
<name>A0ABQ5M3C2_9FIRM</name>
<dbReference type="EMBL" id="BRPJ01000025">
    <property type="protein sequence ID" value="GLB29453.1"/>
    <property type="molecule type" value="Genomic_DNA"/>
</dbReference>
<reference evidence="1 2" key="1">
    <citation type="journal article" date="2024" name="Int. J. Syst. Evol. Microbiol.">
        <title>Lacrimispora brassicae sp. nov. isolated from fermented cabbage, and proposal of Clostridium indicum Gundawar et al. 2019 and Clostridium methoxybenzovorans Mechichi et al. 1999 as heterotypic synonyms of Lacrimispora amygdalina (Parshina et al. 2003) Haas and Blanchard 2020 and Lacrimispora indolis (McClung and McCoy 1957) Haas and Blanchard 2020, respectively.</title>
        <authorList>
            <person name="Kobayashi H."/>
            <person name="Tanizawa Y."/>
            <person name="Sakamoto M."/>
            <person name="Ohkuma M."/>
            <person name="Tohno M."/>
        </authorList>
    </citation>
    <scope>NUCLEOTIDE SEQUENCE [LARGE SCALE GENOMIC DNA]</scope>
    <source>
        <strain evidence="1 2">DSM 12857</strain>
    </source>
</reference>
<gene>
    <name evidence="1" type="ORF">LAD12857_13760</name>
</gene>
<evidence type="ECO:0000313" key="2">
    <source>
        <dbReference type="Proteomes" id="UP001419084"/>
    </source>
</evidence>
<accession>A0ABQ5M3C2</accession>
<dbReference type="Proteomes" id="UP001419084">
    <property type="component" value="Unassembled WGS sequence"/>
</dbReference>
<organism evidence="1 2">
    <name type="scientific">Lacrimispora amygdalina</name>
    <dbReference type="NCBI Taxonomy" id="253257"/>
    <lineage>
        <taxon>Bacteria</taxon>
        <taxon>Bacillati</taxon>
        <taxon>Bacillota</taxon>
        <taxon>Clostridia</taxon>
        <taxon>Lachnospirales</taxon>
        <taxon>Lachnospiraceae</taxon>
        <taxon>Lacrimispora</taxon>
    </lineage>
</organism>
<comment type="caution">
    <text evidence="1">The sequence shown here is derived from an EMBL/GenBank/DDBJ whole genome shotgun (WGS) entry which is preliminary data.</text>
</comment>